<gene>
    <name evidence="1" type="ORF">CRG98_004597</name>
</gene>
<proteinExistence type="predicted"/>
<name>A0A2I0L2B1_PUNGR</name>
<reference evidence="1 2" key="1">
    <citation type="submission" date="2017-11" db="EMBL/GenBank/DDBJ databases">
        <title>De-novo sequencing of pomegranate (Punica granatum L.) genome.</title>
        <authorList>
            <person name="Akparov Z."/>
            <person name="Amiraslanov A."/>
            <person name="Hajiyeva S."/>
            <person name="Abbasov M."/>
            <person name="Kaur K."/>
            <person name="Hamwieh A."/>
            <person name="Solovyev V."/>
            <person name="Salamov A."/>
            <person name="Braich B."/>
            <person name="Kosarev P."/>
            <person name="Mahmoud A."/>
            <person name="Hajiyev E."/>
            <person name="Babayeva S."/>
            <person name="Izzatullayeva V."/>
            <person name="Mammadov A."/>
            <person name="Mammadov A."/>
            <person name="Sharifova S."/>
            <person name="Ojaghi J."/>
            <person name="Eynullazada K."/>
            <person name="Bayramov B."/>
            <person name="Abdulazimova A."/>
            <person name="Shahmuradov I."/>
        </authorList>
    </citation>
    <scope>NUCLEOTIDE SEQUENCE [LARGE SCALE GENOMIC DNA]</scope>
    <source>
        <strain evidence="2">cv. AG2017</strain>
        <tissue evidence="1">Leaf</tissue>
    </source>
</reference>
<protein>
    <submittedName>
        <fullName evidence="1">Uncharacterized protein</fullName>
    </submittedName>
</protein>
<evidence type="ECO:0000313" key="2">
    <source>
        <dbReference type="Proteomes" id="UP000233551"/>
    </source>
</evidence>
<dbReference type="AlphaFoldDB" id="A0A2I0L2B1"/>
<organism evidence="1 2">
    <name type="scientific">Punica granatum</name>
    <name type="common">Pomegranate</name>
    <dbReference type="NCBI Taxonomy" id="22663"/>
    <lineage>
        <taxon>Eukaryota</taxon>
        <taxon>Viridiplantae</taxon>
        <taxon>Streptophyta</taxon>
        <taxon>Embryophyta</taxon>
        <taxon>Tracheophyta</taxon>
        <taxon>Spermatophyta</taxon>
        <taxon>Magnoliopsida</taxon>
        <taxon>eudicotyledons</taxon>
        <taxon>Gunneridae</taxon>
        <taxon>Pentapetalae</taxon>
        <taxon>rosids</taxon>
        <taxon>malvids</taxon>
        <taxon>Myrtales</taxon>
        <taxon>Lythraceae</taxon>
        <taxon>Punica</taxon>
    </lineage>
</organism>
<keyword evidence="2" id="KW-1185">Reference proteome</keyword>
<dbReference type="Proteomes" id="UP000233551">
    <property type="component" value="Unassembled WGS sequence"/>
</dbReference>
<evidence type="ECO:0000313" key="1">
    <source>
        <dbReference type="EMBL" id="PKI74825.1"/>
    </source>
</evidence>
<sequence length="230" mass="26774">MLIPTPYVLDDIIQPVPLDDLVTYRADYDDFIHLAVAKCNADQPTMIYFPIIQKAKPWELCSSRRSLHHIWCLGLCYADRTFKVYEAVVYQMPPSTNLLFCHFCRVRVVNGPPYPKIPKNRSWLRSMTSQEMEFYLGKVKESQGFDVPSFPYAMNKLLKVVSPKVFARHRAEYDCFLQLTVAKYNANQPEGIWYPRILKANRMMSGASENFFGNDLITIMFDFIDSSHYV</sequence>
<comment type="caution">
    <text evidence="1">The sequence shown here is derived from an EMBL/GenBank/DDBJ whole genome shotgun (WGS) entry which is preliminary data.</text>
</comment>
<dbReference type="EMBL" id="PGOL01000189">
    <property type="protein sequence ID" value="PKI74825.1"/>
    <property type="molecule type" value="Genomic_DNA"/>
</dbReference>
<accession>A0A2I0L2B1</accession>